<name>A0ABS5IX58_9BACT</name>
<accession>A0ABS5IX58</accession>
<protein>
    <recommendedName>
        <fullName evidence="4">Secreted protein</fullName>
    </recommendedName>
</protein>
<evidence type="ECO:0008006" key="4">
    <source>
        <dbReference type="Google" id="ProtNLM"/>
    </source>
</evidence>
<keyword evidence="3" id="KW-1185">Reference proteome</keyword>
<proteinExistence type="predicted"/>
<evidence type="ECO:0000313" key="3">
    <source>
        <dbReference type="Proteomes" id="UP000676386"/>
    </source>
</evidence>
<dbReference type="RefSeq" id="WP_211972648.1">
    <property type="nucleotide sequence ID" value="NZ_CBFHAM010000033.1"/>
</dbReference>
<gene>
    <name evidence="2" type="ORF">KE626_09590</name>
</gene>
<evidence type="ECO:0000256" key="1">
    <source>
        <dbReference type="SAM" id="SignalP"/>
    </source>
</evidence>
<feature type="signal peptide" evidence="1">
    <location>
        <begin position="1"/>
        <end position="22"/>
    </location>
</feature>
<feature type="chain" id="PRO_5046071730" description="Secreted protein" evidence="1">
    <location>
        <begin position="23"/>
        <end position="80"/>
    </location>
</feature>
<keyword evidence="1" id="KW-0732">Signal</keyword>
<organism evidence="2 3">
    <name type="scientific">Chitinophaga hostae</name>
    <dbReference type="NCBI Taxonomy" id="2831022"/>
    <lineage>
        <taxon>Bacteria</taxon>
        <taxon>Pseudomonadati</taxon>
        <taxon>Bacteroidota</taxon>
        <taxon>Chitinophagia</taxon>
        <taxon>Chitinophagales</taxon>
        <taxon>Chitinophagaceae</taxon>
        <taxon>Chitinophaga</taxon>
    </lineage>
</organism>
<reference evidence="2 3" key="1">
    <citation type="submission" date="2021-04" db="EMBL/GenBank/DDBJ databases">
        <title>Chitinophaga sp. nov., isolated from the rhizosphere soil.</title>
        <authorList>
            <person name="He S."/>
        </authorList>
    </citation>
    <scope>NUCLEOTIDE SEQUENCE [LARGE SCALE GENOMIC DNA]</scope>
    <source>
        <strain evidence="2 3">2R12</strain>
    </source>
</reference>
<dbReference type="EMBL" id="JAGTXB010000003">
    <property type="protein sequence ID" value="MBS0027558.1"/>
    <property type="molecule type" value="Genomic_DNA"/>
</dbReference>
<comment type="caution">
    <text evidence="2">The sequence shown here is derived from an EMBL/GenBank/DDBJ whole genome shotgun (WGS) entry which is preliminary data.</text>
</comment>
<dbReference type="Proteomes" id="UP000676386">
    <property type="component" value="Unassembled WGS sequence"/>
</dbReference>
<sequence length="80" mass="8293">MKQAKFALTAVAVLAVIGGALAFKANSASNKFYSTDAQGQCKVSTVLPYVVDTNAGTYITNLSTASTTAACPQITLRFQA</sequence>
<evidence type="ECO:0000313" key="2">
    <source>
        <dbReference type="EMBL" id="MBS0027558.1"/>
    </source>
</evidence>